<sequence>MYDLKVDLLVLDNQLDLKLHGMFFKYIGFL</sequence>
<dbReference type="AlphaFoldDB" id="A0A0V1KIY6"/>
<proteinExistence type="predicted"/>
<protein>
    <submittedName>
        <fullName evidence="1">Uncharacterized protein</fullName>
    </submittedName>
</protein>
<gene>
    <name evidence="1" type="ORF">T02_10286</name>
</gene>
<dbReference type="Proteomes" id="UP000054721">
    <property type="component" value="Unassembled WGS sequence"/>
</dbReference>
<name>A0A0V1KIY6_9BILA</name>
<accession>A0A0V1KIY6</accession>
<reference evidence="1 2" key="1">
    <citation type="submission" date="2015-05" db="EMBL/GenBank/DDBJ databases">
        <title>Evolution of Trichinella species and genotypes.</title>
        <authorList>
            <person name="Korhonen P.K."/>
            <person name="Edoardo P."/>
            <person name="Giuseppe L.R."/>
            <person name="Gasser R.B."/>
        </authorList>
    </citation>
    <scope>NUCLEOTIDE SEQUENCE [LARGE SCALE GENOMIC DNA]</scope>
    <source>
        <strain evidence="1">ISS10</strain>
    </source>
</reference>
<keyword evidence="2" id="KW-1185">Reference proteome</keyword>
<comment type="caution">
    <text evidence="1">The sequence shown here is derived from an EMBL/GenBank/DDBJ whole genome shotgun (WGS) entry which is preliminary data.</text>
</comment>
<evidence type="ECO:0000313" key="1">
    <source>
        <dbReference type="EMBL" id="KRZ46972.1"/>
    </source>
</evidence>
<evidence type="ECO:0000313" key="2">
    <source>
        <dbReference type="Proteomes" id="UP000054721"/>
    </source>
</evidence>
<dbReference type="EMBL" id="JYDW01001670">
    <property type="protein sequence ID" value="KRZ46972.1"/>
    <property type="molecule type" value="Genomic_DNA"/>
</dbReference>
<organism evidence="1 2">
    <name type="scientific">Trichinella nativa</name>
    <dbReference type="NCBI Taxonomy" id="6335"/>
    <lineage>
        <taxon>Eukaryota</taxon>
        <taxon>Metazoa</taxon>
        <taxon>Ecdysozoa</taxon>
        <taxon>Nematoda</taxon>
        <taxon>Enoplea</taxon>
        <taxon>Dorylaimia</taxon>
        <taxon>Trichinellida</taxon>
        <taxon>Trichinellidae</taxon>
        <taxon>Trichinella</taxon>
    </lineage>
</organism>